<feature type="compositionally biased region" description="Basic and acidic residues" evidence="1">
    <location>
        <begin position="651"/>
        <end position="663"/>
    </location>
</feature>
<dbReference type="InParanoid" id="A0A194XHB9"/>
<name>A0A194XHB9_MOLSC</name>
<evidence type="ECO:0000313" key="3">
    <source>
        <dbReference type="Proteomes" id="UP000070700"/>
    </source>
</evidence>
<accession>A0A194XHB9</accession>
<protein>
    <submittedName>
        <fullName evidence="2">Uncharacterized protein</fullName>
    </submittedName>
</protein>
<proteinExistence type="predicted"/>
<dbReference type="GeneID" id="28817655"/>
<evidence type="ECO:0000256" key="1">
    <source>
        <dbReference type="SAM" id="MobiDB-lite"/>
    </source>
</evidence>
<organism evidence="2 3">
    <name type="scientific">Mollisia scopiformis</name>
    <name type="common">Conifer needle endophyte fungus</name>
    <name type="synonym">Phialocephala scopiformis</name>
    <dbReference type="NCBI Taxonomy" id="149040"/>
    <lineage>
        <taxon>Eukaryota</taxon>
        <taxon>Fungi</taxon>
        <taxon>Dikarya</taxon>
        <taxon>Ascomycota</taxon>
        <taxon>Pezizomycotina</taxon>
        <taxon>Leotiomycetes</taxon>
        <taxon>Helotiales</taxon>
        <taxon>Mollisiaceae</taxon>
        <taxon>Mollisia</taxon>
    </lineage>
</organism>
<dbReference type="EMBL" id="KQ947411">
    <property type="protein sequence ID" value="KUJ19605.1"/>
    <property type="molecule type" value="Genomic_DNA"/>
</dbReference>
<dbReference type="Proteomes" id="UP000070700">
    <property type="component" value="Unassembled WGS sequence"/>
</dbReference>
<reference evidence="2 3" key="1">
    <citation type="submission" date="2015-10" db="EMBL/GenBank/DDBJ databases">
        <title>Full genome of DAOMC 229536 Phialocephala scopiformis, a fungal endophyte of spruce producing the potent anti-insectan compound rugulosin.</title>
        <authorList>
            <consortium name="DOE Joint Genome Institute"/>
            <person name="Walker A.K."/>
            <person name="Frasz S.L."/>
            <person name="Seifert K.A."/>
            <person name="Miller J.D."/>
            <person name="Mondo S.J."/>
            <person name="Labutti K."/>
            <person name="Lipzen A."/>
            <person name="Dockter R."/>
            <person name="Kennedy M."/>
            <person name="Grigoriev I.V."/>
            <person name="Spatafora J.W."/>
        </authorList>
    </citation>
    <scope>NUCLEOTIDE SEQUENCE [LARGE SCALE GENOMIC DNA]</scope>
    <source>
        <strain evidence="2 3">CBS 120377</strain>
    </source>
</reference>
<dbReference type="OrthoDB" id="5430916at2759"/>
<dbReference type="RefSeq" id="XP_018073960.1">
    <property type="nucleotide sequence ID" value="XM_018207929.1"/>
</dbReference>
<keyword evidence="3" id="KW-1185">Reference proteome</keyword>
<dbReference type="KEGG" id="psco:LY89DRAFT_496240"/>
<sequence length="674" mass="74524">MGSPAAATPGTLAEYDIILSISEEAINRQFQILYDKKIDEKGGALPPPPGMEQDGVAPPPPSKYLINHELEIHLAEEGLSGQPEIDYESGIIGHTKCPKVSFKDSGTSNKGRISFEFERVETAKEPDSVFKYWVGKGKAAETRSQVINGYTMSWEVNLGQKNIQDIAGELLNPAESNSSPETLHPDAVKAITPLANEHFTIASIFCIFEAAQIADSFRLFDAESKPLPDVFHTSFMTKVAGYFSLLQRKIKPGRATPDHPFVLGYGLSQTLPTIPSRQPNAIPDSTPKFFIPRKYNVTVTPGQGSNFTAGTFNFCILTHRDENQPGRDPVRSDPSKNLNAGKLDKTFFDLTRTREHDGLMAFARDLIFDNFLCKEVANSFFIDIEAIFKKAMDKGSIDSSEYKTTPSMNLSSQPPSWSKKQTAELSGKIKRMLLDDKQNVTGFSKLDVSWQSDLQTNPNIEEKDARRHAQLIFTSQVKEDFDFVDVGFISDDKLFAHVDMIYKYVLNISPGTGGLVDITKDDKASSLPVRETSGKLKLIQAERKDGEYGAYFTTTKKTAALTDLWNNLKSVLPEQFQSFFVDVLDAMEKAWAVKIADTAIAEYENKWNAGITSIKNKVILPAGNVFNFSGVDVDSQGNMYTHVSFSNGGEKIKKTHGDLKSGDKPMVGGEKPTA</sequence>
<feature type="region of interest" description="Disordered" evidence="1">
    <location>
        <begin position="651"/>
        <end position="674"/>
    </location>
</feature>
<dbReference type="AlphaFoldDB" id="A0A194XHB9"/>
<gene>
    <name evidence="2" type="ORF">LY89DRAFT_496240</name>
</gene>
<evidence type="ECO:0000313" key="2">
    <source>
        <dbReference type="EMBL" id="KUJ19605.1"/>
    </source>
</evidence>